<protein>
    <submittedName>
        <fullName evidence="1">Uncharacterized protein</fullName>
    </submittedName>
</protein>
<dbReference type="Proteomes" id="UP001066276">
    <property type="component" value="Chromosome 7"/>
</dbReference>
<proteinExistence type="predicted"/>
<comment type="caution">
    <text evidence="1">The sequence shown here is derived from an EMBL/GenBank/DDBJ whole genome shotgun (WGS) entry which is preliminary data.</text>
</comment>
<dbReference type="AlphaFoldDB" id="A0AAV7PP86"/>
<keyword evidence="2" id="KW-1185">Reference proteome</keyword>
<organism evidence="1 2">
    <name type="scientific">Pleurodeles waltl</name>
    <name type="common">Iberian ribbed newt</name>
    <dbReference type="NCBI Taxonomy" id="8319"/>
    <lineage>
        <taxon>Eukaryota</taxon>
        <taxon>Metazoa</taxon>
        <taxon>Chordata</taxon>
        <taxon>Craniata</taxon>
        <taxon>Vertebrata</taxon>
        <taxon>Euteleostomi</taxon>
        <taxon>Amphibia</taxon>
        <taxon>Batrachia</taxon>
        <taxon>Caudata</taxon>
        <taxon>Salamandroidea</taxon>
        <taxon>Salamandridae</taxon>
        <taxon>Pleurodelinae</taxon>
        <taxon>Pleurodeles</taxon>
    </lineage>
</organism>
<dbReference type="EMBL" id="JANPWB010000011">
    <property type="protein sequence ID" value="KAJ1129062.1"/>
    <property type="molecule type" value="Genomic_DNA"/>
</dbReference>
<accession>A0AAV7PP86</accession>
<gene>
    <name evidence="1" type="ORF">NDU88_007433</name>
</gene>
<evidence type="ECO:0000313" key="2">
    <source>
        <dbReference type="Proteomes" id="UP001066276"/>
    </source>
</evidence>
<reference evidence="1" key="1">
    <citation type="journal article" date="2022" name="bioRxiv">
        <title>Sequencing and chromosome-scale assembly of the giantPleurodeles waltlgenome.</title>
        <authorList>
            <person name="Brown T."/>
            <person name="Elewa A."/>
            <person name="Iarovenko S."/>
            <person name="Subramanian E."/>
            <person name="Araus A.J."/>
            <person name="Petzold A."/>
            <person name="Susuki M."/>
            <person name="Suzuki K.-i.T."/>
            <person name="Hayashi T."/>
            <person name="Toyoda A."/>
            <person name="Oliveira C."/>
            <person name="Osipova E."/>
            <person name="Leigh N.D."/>
            <person name="Simon A."/>
            <person name="Yun M.H."/>
        </authorList>
    </citation>
    <scope>NUCLEOTIDE SEQUENCE</scope>
    <source>
        <strain evidence="1">20211129_DDA</strain>
        <tissue evidence="1">Liver</tissue>
    </source>
</reference>
<evidence type="ECO:0000313" key="1">
    <source>
        <dbReference type="EMBL" id="KAJ1129062.1"/>
    </source>
</evidence>
<name>A0AAV7PP86_PLEWA</name>
<sequence>MWVLRMRYTLQLTGQWSTGSHRSPAEKPPQRLPGIGAYADSWLASVLHKSAITIRSPMSPPYTYCANESQAKRFQYCPIKSITAQQQVPVLTYGSHAQKCSYSPRSRY</sequence>